<reference evidence="4" key="1">
    <citation type="journal article" date="2021" name="Environ. Microbiol.">
        <title>Genomic characterization of three novel Desulfobacterota classes expand the metabolic and phylogenetic diversity of the phylum.</title>
        <authorList>
            <person name="Murphy C.L."/>
            <person name="Biggerstaff J."/>
            <person name="Eichhorn A."/>
            <person name="Ewing E."/>
            <person name="Shahan R."/>
            <person name="Soriano D."/>
            <person name="Stewart S."/>
            <person name="VanMol K."/>
            <person name="Walker R."/>
            <person name="Walters P."/>
            <person name="Elshahed M.S."/>
            <person name="Youssef N.H."/>
        </authorList>
    </citation>
    <scope>NUCLEOTIDE SEQUENCE</scope>
    <source>
        <strain evidence="4">Zod_Metabat.24</strain>
    </source>
</reference>
<comment type="caution">
    <text evidence="4">The sequence shown here is derived from an EMBL/GenBank/DDBJ whole genome shotgun (WGS) entry which is preliminary data.</text>
</comment>
<protein>
    <submittedName>
        <fullName evidence="4">Flavodoxin family protein</fullName>
    </submittedName>
</protein>
<dbReference type="AlphaFoldDB" id="A0A9D8KI36"/>
<dbReference type="GO" id="GO:0016491">
    <property type="term" value="F:oxidoreductase activity"/>
    <property type="evidence" value="ECO:0007669"/>
    <property type="project" value="InterPro"/>
</dbReference>
<sequence>MRVLYISGSPRKNGNTDYLLKLCQSITGGDFIRLSDYQIEYCSYCGACIEKGVCTIEDDMTKIAEKLLKSQVIVLGSPVFFNNVSGQMKVFMDRTWPLRGNLKNKIGGALVVGRKYGLESAINAINSFFLKHDMIVANRGVTAIAFDIGKVKEDGEAIESTEKLAKRIQELNKFFS</sequence>
<evidence type="ECO:0000256" key="2">
    <source>
        <dbReference type="ARBA" id="ARBA00022643"/>
    </source>
</evidence>
<reference evidence="4" key="2">
    <citation type="submission" date="2021-01" db="EMBL/GenBank/DDBJ databases">
        <authorList>
            <person name="Hahn C.R."/>
            <person name="Youssef N.H."/>
            <person name="Elshahed M."/>
        </authorList>
    </citation>
    <scope>NUCLEOTIDE SEQUENCE</scope>
    <source>
        <strain evidence="4">Zod_Metabat.24</strain>
    </source>
</reference>
<organism evidence="4 5">
    <name type="scientific">Candidatus Zymogenus saltonus</name>
    <dbReference type="NCBI Taxonomy" id="2844893"/>
    <lineage>
        <taxon>Bacteria</taxon>
        <taxon>Deltaproteobacteria</taxon>
        <taxon>Candidatus Zymogenia</taxon>
        <taxon>Candidatus Zymogeniales</taxon>
        <taxon>Candidatus Zymogenaceae</taxon>
        <taxon>Candidatus Zymogenus</taxon>
    </lineage>
</organism>
<evidence type="ECO:0000313" key="5">
    <source>
        <dbReference type="Proteomes" id="UP000809273"/>
    </source>
</evidence>
<evidence type="ECO:0000256" key="1">
    <source>
        <dbReference type="ARBA" id="ARBA00022630"/>
    </source>
</evidence>
<proteinExistence type="predicted"/>
<keyword evidence="1" id="KW-0285">Flavoprotein</keyword>
<keyword evidence="2" id="KW-0288">FMN</keyword>
<dbReference type="Pfam" id="PF03358">
    <property type="entry name" value="FMN_red"/>
    <property type="match status" value="1"/>
</dbReference>
<name>A0A9D8KI36_9DELT</name>
<evidence type="ECO:0000313" key="4">
    <source>
        <dbReference type="EMBL" id="MBN1574807.1"/>
    </source>
</evidence>
<gene>
    <name evidence="4" type="ORF">JW984_16545</name>
</gene>
<dbReference type="InterPro" id="IPR051796">
    <property type="entry name" value="ISF_SsuE-like"/>
</dbReference>
<dbReference type="SUPFAM" id="SSF52218">
    <property type="entry name" value="Flavoproteins"/>
    <property type="match status" value="1"/>
</dbReference>
<dbReference type="PANTHER" id="PTHR43278:SF1">
    <property type="entry name" value="IRON-SULFUR FLAVOPROTEIN MJ1083"/>
    <property type="match status" value="1"/>
</dbReference>
<evidence type="ECO:0000259" key="3">
    <source>
        <dbReference type="Pfam" id="PF03358"/>
    </source>
</evidence>
<feature type="domain" description="NADPH-dependent FMN reductase-like" evidence="3">
    <location>
        <begin position="1"/>
        <end position="145"/>
    </location>
</feature>
<accession>A0A9D8KI36</accession>
<dbReference type="EMBL" id="JAFGIX010000089">
    <property type="protein sequence ID" value="MBN1574807.1"/>
    <property type="molecule type" value="Genomic_DNA"/>
</dbReference>
<dbReference type="Gene3D" id="3.40.50.360">
    <property type="match status" value="1"/>
</dbReference>
<dbReference type="InterPro" id="IPR005025">
    <property type="entry name" value="FMN_Rdtase-like_dom"/>
</dbReference>
<dbReference type="Proteomes" id="UP000809273">
    <property type="component" value="Unassembled WGS sequence"/>
</dbReference>
<dbReference type="PANTHER" id="PTHR43278">
    <property type="entry name" value="NAD(P)H-DEPENDENT FMN-CONTAINING OXIDOREDUCTASE YWQN-RELATED"/>
    <property type="match status" value="1"/>
</dbReference>
<dbReference type="InterPro" id="IPR029039">
    <property type="entry name" value="Flavoprotein-like_sf"/>
</dbReference>